<dbReference type="CDD" id="cd00082">
    <property type="entry name" value="HisKA"/>
    <property type="match status" value="1"/>
</dbReference>
<evidence type="ECO:0000256" key="6">
    <source>
        <dbReference type="ARBA" id="ARBA00022777"/>
    </source>
</evidence>
<evidence type="ECO:0000256" key="2">
    <source>
        <dbReference type="ARBA" id="ARBA00004236"/>
    </source>
</evidence>
<dbReference type="InterPro" id="IPR011006">
    <property type="entry name" value="CheY-like_superfamily"/>
</dbReference>
<dbReference type="CDD" id="cd17546">
    <property type="entry name" value="REC_hyHK_CKI1_RcsC-like"/>
    <property type="match status" value="1"/>
</dbReference>
<dbReference type="InterPro" id="IPR003661">
    <property type="entry name" value="HisK_dim/P_dom"/>
</dbReference>
<keyword evidence="10" id="KW-1133">Transmembrane helix</keyword>
<evidence type="ECO:0000259" key="11">
    <source>
        <dbReference type="PROSITE" id="PS50109"/>
    </source>
</evidence>
<evidence type="ECO:0000256" key="3">
    <source>
        <dbReference type="ARBA" id="ARBA00012438"/>
    </source>
</evidence>
<dbReference type="GO" id="GO:0000155">
    <property type="term" value="F:phosphorelay sensor kinase activity"/>
    <property type="evidence" value="ECO:0007669"/>
    <property type="project" value="InterPro"/>
</dbReference>
<keyword evidence="4 8" id="KW-0597">Phosphoprotein</keyword>
<organism evidence="13 14">
    <name type="scientific">Xiamenia xianingshaonis</name>
    <dbReference type="NCBI Taxonomy" id="2682776"/>
    <lineage>
        <taxon>Bacteria</taxon>
        <taxon>Bacillati</taxon>
        <taxon>Actinomycetota</taxon>
        <taxon>Coriobacteriia</taxon>
        <taxon>Eggerthellales</taxon>
        <taxon>Eggerthellaceae</taxon>
        <taxon>Xiamenia</taxon>
    </lineage>
</organism>
<feature type="domain" description="Histidine kinase" evidence="11">
    <location>
        <begin position="333"/>
        <end position="554"/>
    </location>
</feature>
<dbReference type="SMART" id="SM00448">
    <property type="entry name" value="REC"/>
    <property type="match status" value="1"/>
</dbReference>
<dbReference type="InterPro" id="IPR001789">
    <property type="entry name" value="Sig_transdc_resp-reg_receiver"/>
</dbReference>
<keyword evidence="7" id="KW-0902">Two-component regulatory system</keyword>
<evidence type="ECO:0000259" key="12">
    <source>
        <dbReference type="PROSITE" id="PS50110"/>
    </source>
</evidence>
<sequence>MKGVQVGALYVEVPMSLFTMPEELAIFGHGGYFILFEGRTGEVIGLPNQALKTPVAPGDSVFDFFERAQIADVEQADAAGSLFASLRIGETPAPSCYDEVRAWAADREVGAVGTVMDGVPCYVSVAPVPGSTWTACSVIPIASVRTEEPVINVMYGLVLLIVVFSLVAAGVLTYMLFQRRLRASHIAMEESLYAALSESIDMAVNLYCPADGTTTPIVAKASAILGHPLQAFMDDPRLARAVDLSSEGRLMLQHMREGSISQLNKGEFSLRSPETGLTRWVVYTVEPLSFDGKDQLMLVIQDVTTERTVRECMREAMDAADAASNAKSDFLSRMSHDIRTPMNVIIGMVQIAQNPSSDEAKMRVCLQKIGIASNQLLNLINEVLDFSKIESGKMVLASSPFSLRDIVDGVANVTRIQCEQKRLTFQLTCEYDGIAAFEGDAVRVEQMLTNLLTNAVKYTDEGGRVSLSVRVLPEKVAGYRPVEFVVADNGIGMSEEFQKNLFEPFSMEGRSRSQGTGLGMSIVKSVIVLMGGLITVDSKENVGSTFRVLVNIRVAPSSALPASPADDLAALRPVVLQPSEEAPAAKAEAPSPALPKRAGSASAAAALEGGAAAKPPADKAAARPGEGIHVLVVEDSELSADIACELLSMKGFTYDCARQGQEAVDKFCSAPEGTYDVILMDVHMPVVNGYEATRAIRASGRGDAESVVIVAMSANAFTDDVAASLESGMDAHLCKPMRIDNVVSVVIEQLALKG</sequence>
<accession>A0A9E6MQ82</accession>
<proteinExistence type="predicted"/>
<feature type="transmembrane region" description="Helical" evidence="10">
    <location>
        <begin position="153"/>
        <end position="177"/>
    </location>
</feature>
<evidence type="ECO:0000256" key="7">
    <source>
        <dbReference type="ARBA" id="ARBA00023012"/>
    </source>
</evidence>
<dbReference type="InterPro" id="IPR036890">
    <property type="entry name" value="HATPase_C_sf"/>
</dbReference>
<dbReference type="PRINTS" id="PR00344">
    <property type="entry name" value="BCTRLSENSOR"/>
</dbReference>
<keyword evidence="5" id="KW-0808">Transferase</keyword>
<dbReference type="RefSeq" id="WP_261428641.1">
    <property type="nucleotide sequence ID" value="NZ_CP072829.1"/>
</dbReference>
<dbReference type="Pfam" id="PF02518">
    <property type="entry name" value="HATPase_c"/>
    <property type="match status" value="1"/>
</dbReference>
<dbReference type="Pfam" id="PF00072">
    <property type="entry name" value="Response_reg"/>
    <property type="match status" value="1"/>
</dbReference>
<dbReference type="InterPro" id="IPR036097">
    <property type="entry name" value="HisK_dim/P_sf"/>
</dbReference>
<feature type="region of interest" description="Disordered" evidence="9">
    <location>
        <begin position="581"/>
        <end position="600"/>
    </location>
</feature>
<evidence type="ECO:0000256" key="10">
    <source>
        <dbReference type="SAM" id="Phobius"/>
    </source>
</evidence>
<keyword evidence="10" id="KW-0812">Transmembrane</keyword>
<dbReference type="SMART" id="SM00388">
    <property type="entry name" value="HisKA"/>
    <property type="match status" value="1"/>
</dbReference>
<gene>
    <name evidence="13" type="ORF">J7S26_00655</name>
</gene>
<dbReference type="SUPFAM" id="SSF47384">
    <property type="entry name" value="Homodimeric domain of signal transducing histidine kinase"/>
    <property type="match status" value="1"/>
</dbReference>
<dbReference type="KEGG" id="ebz:J7S26_00655"/>
<comment type="subcellular location">
    <subcellularLocation>
        <location evidence="2">Cell membrane</location>
    </subcellularLocation>
</comment>
<dbReference type="EC" id="2.7.13.3" evidence="3"/>
<dbReference type="SMART" id="SM00387">
    <property type="entry name" value="HATPase_c"/>
    <property type="match status" value="1"/>
</dbReference>
<name>A0A9E6MQ82_9ACTN</name>
<evidence type="ECO:0000256" key="4">
    <source>
        <dbReference type="ARBA" id="ARBA00022553"/>
    </source>
</evidence>
<dbReference type="AlphaFoldDB" id="A0A9E6MQ82"/>
<evidence type="ECO:0000256" key="5">
    <source>
        <dbReference type="ARBA" id="ARBA00022679"/>
    </source>
</evidence>
<keyword evidence="6" id="KW-0418">Kinase</keyword>
<protein>
    <recommendedName>
        <fullName evidence="3">histidine kinase</fullName>
        <ecNumber evidence="3">2.7.13.3</ecNumber>
    </recommendedName>
</protein>
<dbReference type="InterPro" id="IPR005467">
    <property type="entry name" value="His_kinase_dom"/>
</dbReference>
<dbReference type="Gene3D" id="3.30.565.10">
    <property type="entry name" value="Histidine kinase-like ATPase, C-terminal domain"/>
    <property type="match status" value="1"/>
</dbReference>
<dbReference type="EMBL" id="CP072829">
    <property type="protein sequence ID" value="QTU84479.1"/>
    <property type="molecule type" value="Genomic_DNA"/>
</dbReference>
<dbReference type="PROSITE" id="PS50110">
    <property type="entry name" value="RESPONSE_REGULATORY"/>
    <property type="match status" value="1"/>
</dbReference>
<reference evidence="13" key="1">
    <citation type="submission" date="2021-04" db="EMBL/GenBank/DDBJ databases">
        <title>Novel species in family Eggerthellaceae.</title>
        <authorList>
            <person name="Zhang G."/>
        </authorList>
    </citation>
    <scope>NUCLEOTIDE SEQUENCE</scope>
    <source>
        <strain evidence="13">Zg-886</strain>
    </source>
</reference>
<dbReference type="InterPro" id="IPR004358">
    <property type="entry name" value="Sig_transdc_His_kin-like_C"/>
</dbReference>
<evidence type="ECO:0000256" key="1">
    <source>
        <dbReference type="ARBA" id="ARBA00000085"/>
    </source>
</evidence>
<comment type="catalytic activity">
    <reaction evidence="1">
        <text>ATP + protein L-histidine = ADP + protein N-phospho-L-histidine.</text>
        <dbReference type="EC" id="2.7.13.3"/>
    </reaction>
</comment>
<dbReference type="GO" id="GO:0005886">
    <property type="term" value="C:plasma membrane"/>
    <property type="evidence" value="ECO:0007669"/>
    <property type="project" value="UniProtKB-SubCell"/>
</dbReference>
<dbReference type="Pfam" id="PF00512">
    <property type="entry name" value="HisKA"/>
    <property type="match status" value="1"/>
</dbReference>
<dbReference type="PANTHER" id="PTHR43047">
    <property type="entry name" value="TWO-COMPONENT HISTIDINE PROTEIN KINASE"/>
    <property type="match status" value="1"/>
</dbReference>
<dbReference type="SUPFAM" id="SSF52172">
    <property type="entry name" value="CheY-like"/>
    <property type="match status" value="1"/>
</dbReference>
<dbReference type="Proteomes" id="UP000671910">
    <property type="component" value="Chromosome"/>
</dbReference>
<evidence type="ECO:0000313" key="13">
    <source>
        <dbReference type="EMBL" id="QTU84479.1"/>
    </source>
</evidence>
<evidence type="ECO:0000313" key="14">
    <source>
        <dbReference type="Proteomes" id="UP000671910"/>
    </source>
</evidence>
<evidence type="ECO:0000256" key="9">
    <source>
        <dbReference type="SAM" id="MobiDB-lite"/>
    </source>
</evidence>
<dbReference type="SUPFAM" id="SSF55874">
    <property type="entry name" value="ATPase domain of HSP90 chaperone/DNA topoisomerase II/histidine kinase"/>
    <property type="match status" value="1"/>
</dbReference>
<dbReference type="PANTHER" id="PTHR43047:SF64">
    <property type="entry name" value="HISTIDINE KINASE CONTAINING CHEY-HOMOLOGOUS RECEIVER DOMAIN AND PAS DOMAIN-RELATED"/>
    <property type="match status" value="1"/>
</dbReference>
<keyword evidence="10" id="KW-0472">Membrane</keyword>
<feature type="modified residue" description="4-aspartylphosphate" evidence="8">
    <location>
        <position position="681"/>
    </location>
</feature>
<evidence type="ECO:0000256" key="8">
    <source>
        <dbReference type="PROSITE-ProRule" id="PRU00169"/>
    </source>
</evidence>
<dbReference type="Gene3D" id="3.40.50.2300">
    <property type="match status" value="1"/>
</dbReference>
<feature type="domain" description="Response regulatory" evidence="12">
    <location>
        <begin position="629"/>
        <end position="750"/>
    </location>
</feature>
<dbReference type="PROSITE" id="PS50109">
    <property type="entry name" value="HIS_KIN"/>
    <property type="match status" value="1"/>
</dbReference>
<dbReference type="Gene3D" id="1.10.287.130">
    <property type="match status" value="1"/>
</dbReference>
<dbReference type="InterPro" id="IPR003594">
    <property type="entry name" value="HATPase_dom"/>
</dbReference>